<feature type="transmembrane region" description="Helical" evidence="1">
    <location>
        <begin position="213"/>
        <end position="234"/>
    </location>
</feature>
<dbReference type="AlphaFoldDB" id="A0A0F8WJ72"/>
<keyword evidence="1" id="KW-0472">Membrane</keyword>
<feature type="non-terminal residue" evidence="3">
    <location>
        <position position="246"/>
    </location>
</feature>
<comment type="caution">
    <text evidence="3">The sequence shown here is derived from an EMBL/GenBank/DDBJ whole genome shotgun (WGS) entry which is preliminary data.</text>
</comment>
<dbReference type="Pfam" id="PF13784">
    <property type="entry name" value="Fic_N"/>
    <property type="match status" value="1"/>
</dbReference>
<evidence type="ECO:0000259" key="2">
    <source>
        <dbReference type="PROSITE" id="PS51459"/>
    </source>
</evidence>
<dbReference type="Gene3D" id="1.10.3290.10">
    <property type="entry name" value="Fido-like domain"/>
    <property type="match status" value="1"/>
</dbReference>
<dbReference type="PROSITE" id="PS51459">
    <property type="entry name" value="FIDO"/>
    <property type="match status" value="1"/>
</dbReference>
<dbReference type="InterPro" id="IPR040198">
    <property type="entry name" value="Fido_containing"/>
</dbReference>
<dbReference type="InterPro" id="IPR003812">
    <property type="entry name" value="Fido"/>
</dbReference>
<gene>
    <name evidence="3" type="ORF">LCGC14_3059820</name>
</gene>
<keyword evidence="1" id="KW-1133">Transmembrane helix</keyword>
<feature type="domain" description="Fido" evidence="2">
    <location>
        <begin position="117"/>
        <end position="246"/>
    </location>
</feature>
<name>A0A0F8WJ72_9ZZZZ</name>
<dbReference type="EMBL" id="LAZR01064757">
    <property type="protein sequence ID" value="KKK56907.1"/>
    <property type="molecule type" value="Genomic_DNA"/>
</dbReference>
<dbReference type="InterPro" id="IPR036597">
    <property type="entry name" value="Fido-like_dom_sf"/>
</dbReference>
<protein>
    <recommendedName>
        <fullName evidence="2">Fido domain-containing protein</fullName>
    </recommendedName>
</protein>
<organism evidence="3">
    <name type="scientific">marine sediment metagenome</name>
    <dbReference type="NCBI Taxonomy" id="412755"/>
    <lineage>
        <taxon>unclassified sequences</taxon>
        <taxon>metagenomes</taxon>
        <taxon>ecological metagenomes</taxon>
    </lineage>
</organism>
<dbReference type="PANTHER" id="PTHR13504:SF35">
    <property type="entry name" value="PROTEIN ADENYLYLTRANSFERASE SOFIC"/>
    <property type="match status" value="1"/>
</dbReference>
<dbReference type="PANTHER" id="PTHR13504">
    <property type="entry name" value="FIDO DOMAIN-CONTAINING PROTEIN DDB_G0283145"/>
    <property type="match status" value="1"/>
</dbReference>
<sequence length="246" mass="28381">MAMNDQGIPYNTLPKLPPKLDLETKRIMRKLTRSRAALAEMKGMGAIIPNPAMLINTLTMREAKDSSEIENIVTTQDQLYIAFATQRKNINSQIKEVLNYREALWFGYNLINKREILTTNDITRIQQIIIENNAGIRTQPGTQLKNAATGEVMYTPPEGEDVIRELLKNLENYINLDDNELDPLIKMSVIHYQFESIHPFYDGNGRTGRIINILYLVMKGLLDLPILYLSSYIIKEKKDYYRLLKE</sequence>
<accession>A0A0F8WJ72</accession>
<evidence type="ECO:0000256" key="1">
    <source>
        <dbReference type="SAM" id="Phobius"/>
    </source>
</evidence>
<keyword evidence="1" id="KW-0812">Transmembrane</keyword>
<dbReference type="Pfam" id="PF02661">
    <property type="entry name" value="Fic"/>
    <property type="match status" value="1"/>
</dbReference>
<dbReference type="SUPFAM" id="SSF140931">
    <property type="entry name" value="Fic-like"/>
    <property type="match status" value="1"/>
</dbReference>
<reference evidence="3" key="1">
    <citation type="journal article" date="2015" name="Nature">
        <title>Complex archaea that bridge the gap between prokaryotes and eukaryotes.</title>
        <authorList>
            <person name="Spang A."/>
            <person name="Saw J.H."/>
            <person name="Jorgensen S.L."/>
            <person name="Zaremba-Niedzwiedzka K."/>
            <person name="Martijn J."/>
            <person name="Lind A.E."/>
            <person name="van Eijk R."/>
            <person name="Schleper C."/>
            <person name="Guy L."/>
            <person name="Ettema T.J."/>
        </authorList>
    </citation>
    <scope>NUCLEOTIDE SEQUENCE</scope>
</reference>
<dbReference type="InterPro" id="IPR025758">
    <property type="entry name" value="Fic/DOC_N"/>
</dbReference>
<proteinExistence type="predicted"/>
<evidence type="ECO:0000313" key="3">
    <source>
        <dbReference type="EMBL" id="KKK56907.1"/>
    </source>
</evidence>